<dbReference type="Proteomes" id="UP000626026">
    <property type="component" value="Unassembled WGS sequence"/>
</dbReference>
<dbReference type="InterPro" id="IPR039261">
    <property type="entry name" value="FNR_nucleotide-bd"/>
</dbReference>
<dbReference type="PANTHER" id="PTHR30157:SF0">
    <property type="entry name" value="NADPH-DEPENDENT FERRIC-CHELATE REDUCTASE"/>
    <property type="match status" value="1"/>
</dbReference>
<comment type="similarity">
    <text evidence="1">Belongs to the SIP oxidoreductase family.</text>
</comment>
<dbReference type="InterPro" id="IPR039374">
    <property type="entry name" value="SIP_fam"/>
</dbReference>
<dbReference type="InterPro" id="IPR017938">
    <property type="entry name" value="Riboflavin_synthase-like_b-brl"/>
</dbReference>
<evidence type="ECO:0000256" key="1">
    <source>
        <dbReference type="ARBA" id="ARBA00035644"/>
    </source>
</evidence>
<keyword evidence="4" id="KW-1185">Reference proteome</keyword>
<evidence type="ECO:0000313" key="3">
    <source>
        <dbReference type="EMBL" id="MBC9206116.1"/>
    </source>
</evidence>
<evidence type="ECO:0000313" key="4">
    <source>
        <dbReference type="Proteomes" id="UP000626026"/>
    </source>
</evidence>
<dbReference type="InterPro" id="IPR014543">
    <property type="entry name" value="UCP028291"/>
</dbReference>
<organism evidence="3 4">
    <name type="scientific">Teichococcus aerophilus</name>
    <dbReference type="NCBI Taxonomy" id="1224513"/>
    <lineage>
        <taxon>Bacteria</taxon>
        <taxon>Pseudomonadati</taxon>
        <taxon>Pseudomonadota</taxon>
        <taxon>Alphaproteobacteria</taxon>
        <taxon>Acetobacterales</taxon>
        <taxon>Roseomonadaceae</taxon>
        <taxon>Roseomonas</taxon>
    </lineage>
</organism>
<dbReference type="EMBL" id="JACTVA010000005">
    <property type="protein sequence ID" value="MBC9206116.1"/>
    <property type="molecule type" value="Genomic_DNA"/>
</dbReference>
<reference evidence="3 4" key="1">
    <citation type="journal article" date="2013" name="Int. J. Syst. Evol. Microbiol.">
        <title>Roseomonas aerophila sp. nov., isolated from air.</title>
        <authorList>
            <person name="Kim S.J."/>
            <person name="Weon H.Y."/>
            <person name="Ahn J.H."/>
            <person name="Hong S.B."/>
            <person name="Seok S.J."/>
            <person name="Whang K.S."/>
            <person name="Kwon S.W."/>
        </authorList>
    </citation>
    <scope>NUCLEOTIDE SEQUENCE [LARGE SCALE GENOMIC DNA]</scope>
    <source>
        <strain evidence="3 4">NBRC 108923</strain>
    </source>
</reference>
<dbReference type="PANTHER" id="PTHR30157">
    <property type="entry name" value="FERRIC REDUCTASE, NADPH-DEPENDENT"/>
    <property type="match status" value="1"/>
</dbReference>
<comment type="caution">
    <text evidence="3">The sequence shown here is derived from an EMBL/GenBank/DDBJ whole genome shotgun (WGS) entry which is preliminary data.</text>
</comment>
<evidence type="ECO:0000259" key="2">
    <source>
        <dbReference type="PROSITE" id="PS51384"/>
    </source>
</evidence>
<dbReference type="InterPro" id="IPR013113">
    <property type="entry name" value="SIP_FAD-bd"/>
</dbReference>
<name>A0ABR7RII0_9PROT</name>
<dbReference type="RefSeq" id="WP_187783298.1">
    <property type="nucleotide sequence ID" value="NZ_JACTVA010000005.1"/>
</dbReference>
<dbReference type="Pfam" id="PF08021">
    <property type="entry name" value="FAD_binding_9"/>
    <property type="match status" value="1"/>
</dbReference>
<dbReference type="Gene3D" id="3.40.50.80">
    <property type="entry name" value="Nucleotide-binding domain of ferredoxin-NADP reductase (FNR) module"/>
    <property type="match status" value="1"/>
</dbReference>
<accession>A0ABR7RII0</accession>
<dbReference type="InterPro" id="IPR017927">
    <property type="entry name" value="FAD-bd_FR_type"/>
</dbReference>
<dbReference type="Pfam" id="PF04954">
    <property type="entry name" value="SIP"/>
    <property type="match status" value="1"/>
</dbReference>
<sequence>MSTLIAEARASTAEPAHLIARFREHMLEHGLEVDGPVEDSRIAFPGGVARLRLEPGAIAMRIEAIDADRLEDAQVVVAGHLDSFVPGENLGIVWAGDGAATADARPHNFRVTRVKQVADVTPRMRRVTLGGDDLGRFDAEMMHVKLLIPTPGQGDAEPVWPRLSPSGQPVFDDCSLTRRTYTIRRIDLAAGEMEIDFVLHGDASPGSRFAAHAKPGDWLGVSGPGGGQVPLRGWTLIAGDETALPVIARALEAMPADARGLAFIEVADRLEEQPLHHPPGLPVRWLHRDGRPYGAALLEAVRNAPWPEEPELSAWAACEAQTAVALRTHWGQERGLPRGHFRAAAYWRQGVEEGAGKGSAE</sequence>
<dbReference type="CDD" id="cd06193">
    <property type="entry name" value="siderophore_interacting"/>
    <property type="match status" value="1"/>
</dbReference>
<dbReference type="Pfam" id="PF09981">
    <property type="entry name" value="DUF2218"/>
    <property type="match status" value="1"/>
</dbReference>
<gene>
    <name evidence="3" type="ORF">IBL26_04655</name>
</gene>
<feature type="domain" description="FAD-binding FR-type" evidence="2">
    <location>
        <begin position="104"/>
        <end position="231"/>
    </location>
</feature>
<proteinExistence type="inferred from homology"/>
<dbReference type="PROSITE" id="PS51384">
    <property type="entry name" value="FAD_FR"/>
    <property type="match status" value="1"/>
</dbReference>
<dbReference type="Gene3D" id="2.40.30.10">
    <property type="entry name" value="Translation factors"/>
    <property type="match status" value="1"/>
</dbReference>
<dbReference type="Gene3D" id="3.30.310.50">
    <property type="entry name" value="Alpha-D-phosphohexomutase, C-terminal domain"/>
    <property type="match status" value="1"/>
</dbReference>
<dbReference type="InterPro" id="IPR007037">
    <property type="entry name" value="SIP_rossman_dom"/>
</dbReference>
<protein>
    <submittedName>
        <fullName evidence="3">Siderophore-interacting protein</fullName>
    </submittedName>
</protein>
<dbReference type="SUPFAM" id="SSF63380">
    <property type="entry name" value="Riboflavin synthase domain-like"/>
    <property type="match status" value="1"/>
</dbReference>